<keyword evidence="2" id="KW-1185">Reference proteome</keyword>
<dbReference type="AlphaFoldDB" id="A0A6S7H7U8"/>
<accession>A0A6S7H7U8</accession>
<dbReference type="InterPro" id="IPR001969">
    <property type="entry name" value="Aspartic_peptidase_AS"/>
</dbReference>
<comment type="caution">
    <text evidence="1">The sequence shown here is derived from an EMBL/GenBank/DDBJ whole genome shotgun (WGS) entry which is preliminary data.</text>
</comment>
<dbReference type="GO" id="GO:0006508">
    <property type="term" value="P:proteolysis"/>
    <property type="evidence" value="ECO:0007669"/>
    <property type="project" value="InterPro"/>
</dbReference>
<reference evidence="1" key="1">
    <citation type="submission" date="2020-04" db="EMBL/GenBank/DDBJ databases">
        <authorList>
            <person name="Alioto T."/>
            <person name="Alioto T."/>
            <person name="Gomez Garrido J."/>
        </authorList>
    </citation>
    <scope>NUCLEOTIDE SEQUENCE</scope>
    <source>
        <strain evidence="1">A484AB</strain>
    </source>
</reference>
<proteinExistence type="predicted"/>
<protein>
    <submittedName>
        <fullName evidence="1">Retrovirus-related Pol poly from transposon 412, partial</fullName>
    </submittedName>
</protein>
<dbReference type="EMBL" id="CACRXK020001986">
    <property type="protein sequence ID" value="CAB3992131.1"/>
    <property type="molecule type" value="Genomic_DNA"/>
</dbReference>
<dbReference type="OrthoDB" id="425619at2759"/>
<dbReference type="InterPro" id="IPR021109">
    <property type="entry name" value="Peptidase_aspartic_dom_sf"/>
</dbReference>
<name>A0A6S7H7U8_PARCT</name>
<evidence type="ECO:0000313" key="1">
    <source>
        <dbReference type="EMBL" id="CAB3992131.1"/>
    </source>
</evidence>
<sequence>MGGNPARNNESKTPNIIFKTGRIGGFVDSLIVSGKIEDILCEMVVDTGSNITIVRPDMVRRISKSKIVDIKPVDSCLHMVTGDTTPVWGWGSVCVTIGGLETGQDVWIAEIENKCIFGLDFLGPNGCIVDVLDGCLRIGTEEIQLQQLGSRESREQPRCWRVYVAETMAIPAQSEALIPGRLQDGESSGEVWGSLEPTRKRGLPSEIILARTVVDLRKPRFVVRVMNLSDKERVVKKGTEEASCESVQCVTLLSGNSSAMKQEVPEFHEALQELYERSAEGLDSSQKEKLMSC</sequence>
<evidence type="ECO:0000313" key="2">
    <source>
        <dbReference type="Proteomes" id="UP001152795"/>
    </source>
</evidence>
<dbReference type="SUPFAM" id="SSF50630">
    <property type="entry name" value="Acid proteases"/>
    <property type="match status" value="1"/>
</dbReference>
<dbReference type="Gene3D" id="2.40.70.10">
    <property type="entry name" value="Acid Proteases"/>
    <property type="match status" value="1"/>
</dbReference>
<dbReference type="CDD" id="cd00303">
    <property type="entry name" value="retropepsin_like"/>
    <property type="match status" value="1"/>
</dbReference>
<dbReference type="Proteomes" id="UP001152795">
    <property type="component" value="Unassembled WGS sequence"/>
</dbReference>
<dbReference type="PROSITE" id="PS00141">
    <property type="entry name" value="ASP_PROTEASE"/>
    <property type="match status" value="1"/>
</dbReference>
<organism evidence="1 2">
    <name type="scientific">Paramuricea clavata</name>
    <name type="common">Red gorgonian</name>
    <name type="synonym">Violescent sea-whip</name>
    <dbReference type="NCBI Taxonomy" id="317549"/>
    <lineage>
        <taxon>Eukaryota</taxon>
        <taxon>Metazoa</taxon>
        <taxon>Cnidaria</taxon>
        <taxon>Anthozoa</taxon>
        <taxon>Octocorallia</taxon>
        <taxon>Malacalcyonacea</taxon>
        <taxon>Plexauridae</taxon>
        <taxon>Paramuricea</taxon>
    </lineage>
</organism>
<dbReference type="GO" id="GO:0004190">
    <property type="term" value="F:aspartic-type endopeptidase activity"/>
    <property type="evidence" value="ECO:0007669"/>
    <property type="project" value="InterPro"/>
</dbReference>
<gene>
    <name evidence="1" type="ORF">PACLA_8A030564</name>
</gene>